<keyword evidence="3" id="KW-0067">ATP-binding</keyword>
<dbReference type="GO" id="GO:0016887">
    <property type="term" value="F:ATP hydrolysis activity"/>
    <property type="evidence" value="ECO:0007669"/>
    <property type="project" value="InterPro"/>
</dbReference>
<dbReference type="GO" id="GO:0005304">
    <property type="term" value="F:L-valine transmembrane transporter activity"/>
    <property type="evidence" value="ECO:0007669"/>
    <property type="project" value="TreeGrafter"/>
</dbReference>
<dbReference type="GO" id="GO:0015808">
    <property type="term" value="P:L-alanine transport"/>
    <property type="evidence" value="ECO:0007669"/>
    <property type="project" value="TreeGrafter"/>
</dbReference>
<dbReference type="GO" id="GO:1903805">
    <property type="term" value="P:L-valine import across plasma membrane"/>
    <property type="evidence" value="ECO:0007669"/>
    <property type="project" value="TreeGrafter"/>
</dbReference>
<evidence type="ECO:0000259" key="6">
    <source>
        <dbReference type="Pfam" id="PF00005"/>
    </source>
</evidence>
<gene>
    <name evidence="7" type="primary">livF_1</name>
    <name evidence="7" type="ORF">NCTC12971_00271</name>
</gene>
<dbReference type="PANTHER" id="PTHR45772">
    <property type="entry name" value="CONSERVED COMPONENT OF ABC TRANSPORTER FOR NATURAL AMINO ACIDS-RELATED"/>
    <property type="match status" value="1"/>
</dbReference>
<dbReference type="AlphaFoldDB" id="A0A4U9H885"/>
<dbReference type="GO" id="GO:0005524">
    <property type="term" value="F:ATP binding"/>
    <property type="evidence" value="ECO:0007669"/>
    <property type="project" value="UniProtKB-KW"/>
</dbReference>
<dbReference type="Proteomes" id="UP000307968">
    <property type="component" value="Chromosome"/>
</dbReference>
<evidence type="ECO:0000256" key="5">
    <source>
        <dbReference type="ARBA" id="ARBA00042258"/>
    </source>
</evidence>
<evidence type="ECO:0000256" key="4">
    <source>
        <dbReference type="ARBA" id="ARBA00041124"/>
    </source>
</evidence>
<keyword evidence="2" id="KW-0547">Nucleotide-binding</keyword>
<evidence type="ECO:0000313" key="8">
    <source>
        <dbReference type="Proteomes" id="UP000307968"/>
    </source>
</evidence>
<dbReference type="EMBL" id="LR590463">
    <property type="protein sequence ID" value="VTP59838.1"/>
    <property type="molecule type" value="Genomic_DNA"/>
</dbReference>
<protein>
    <recommendedName>
        <fullName evidence="4">High-affinity branched-chain amino acid transport ATP-binding protein LivG</fullName>
    </recommendedName>
    <alternativeName>
        <fullName evidence="5">LIV-I protein G</fullName>
    </alternativeName>
</protein>
<dbReference type="InterPro" id="IPR051120">
    <property type="entry name" value="ABC_AA/LPS_Transport"/>
</dbReference>
<accession>A0A4U9H885</accession>
<evidence type="ECO:0000256" key="1">
    <source>
        <dbReference type="ARBA" id="ARBA00022448"/>
    </source>
</evidence>
<dbReference type="GO" id="GO:0005886">
    <property type="term" value="C:plasma membrane"/>
    <property type="evidence" value="ECO:0007669"/>
    <property type="project" value="TreeGrafter"/>
</dbReference>
<proteinExistence type="predicted"/>
<dbReference type="SUPFAM" id="SSF52540">
    <property type="entry name" value="P-loop containing nucleoside triphosphate hydrolases"/>
    <property type="match status" value="1"/>
</dbReference>
<evidence type="ECO:0000313" key="7">
    <source>
        <dbReference type="EMBL" id="VTP59838.1"/>
    </source>
</evidence>
<dbReference type="GO" id="GO:1903806">
    <property type="term" value="P:L-isoleucine import across plasma membrane"/>
    <property type="evidence" value="ECO:0007669"/>
    <property type="project" value="TreeGrafter"/>
</dbReference>
<dbReference type="GO" id="GO:0015192">
    <property type="term" value="F:L-phenylalanine transmembrane transporter activity"/>
    <property type="evidence" value="ECO:0007669"/>
    <property type="project" value="TreeGrafter"/>
</dbReference>
<dbReference type="PANTHER" id="PTHR45772:SF11">
    <property type="entry name" value="HIGH-AFFINITY BRANCHED-CHAIN AMINO ACID TRANSPORT ATP-BINDING PROTEIN LIVG"/>
    <property type="match status" value="1"/>
</dbReference>
<name>A0A4U9H885_SERRU</name>
<dbReference type="Pfam" id="PF00005">
    <property type="entry name" value="ABC_tran"/>
    <property type="match status" value="1"/>
</dbReference>
<evidence type="ECO:0000256" key="3">
    <source>
        <dbReference type="ARBA" id="ARBA00022840"/>
    </source>
</evidence>
<feature type="domain" description="ABC transporter" evidence="6">
    <location>
        <begin position="22"/>
        <end position="72"/>
    </location>
</feature>
<dbReference type="GO" id="GO:0015188">
    <property type="term" value="F:L-isoleucine transmembrane transporter activity"/>
    <property type="evidence" value="ECO:0007669"/>
    <property type="project" value="TreeGrafter"/>
</dbReference>
<evidence type="ECO:0000256" key="2">
    <source>
        <dbReference type="ARBA" id="ARBA00022741"/>
    </source>
</evidence>
<dbReference type="GO" id="GO:0042941">
    <property type="term" value="P:D-alanine transmembrane transport"/>
    <property type="evidence" value="ECO:0007669"/>
    <property type="project" value="TreeGrafter"/>
</dbReference>
<dbReference type="Gene3D" id="3.40.50.300">
    <property type="entry name" value="P-loop containing nucleotide triphosphate hydrolases"/>
    <property type="match status" value="1"/>
</dbReference>
<organism evidence="7 8">
    <name type="scientific">Serratia rubidaea</name>
    <name type="common">Serratia marinorubra</name>
    <dbReference type="NCBI Taxonomy" id="61652"/>
    <lineage>
        <taxon>Bacteria</taxon>
        <taxon>Pseudomonadati</taxon>
        <taxon>Pseudomonadota</taxon>
        <taxon>Gammaproteobacteria</taxon>
        <taxon>Enterobacterales</taxon>
        <taxon>Yersiniaceae</taxon>
        <taxon>Serratia</taxon>
    </lineage>
</organism>
<dbReference type="InterPro" id="IPR003439">
    <property type="entry name" value="ABC_transporter-like_ATP-bd"/>
</dbReference>
<sequence>MSAQPLLTVEGLSMRFGGLLAVNNVGLTLNQGEIVSLIGPNGAGKTTIFNCLTGFYRPTSGAIRLRERQLAGCPARRSPGWAWCAPSSTCVCSAK</sequence>
<reference evidence="7 8" key="1">
    <citation type="submission" date="2019-05" db="EMBL/GenBank/DDBJ databases">
        <authorList>
            <consortium name="Pathogen Informatics"/>
        </authorList>
    </citation>
    <scope>NUCLEOTIDE SEQUENCE [LARGE SCALE GENOMIC DNA]</scope>
    <source>
        <strain evidence="7 8">NCTC12971</strain>
    </source>
</reference>
<dbReference type="InterPro" id="IPR027417">
    <property type="entry name" value="P-loop_NTPase"/>
</dbReference>
<keyword evidence="1" id="KW-0813">Transport</keyword>